<sequence length="90" mass="11097">MTWLQRLYLKRELREKCQSFHRLGYVAVDEKELWNYLATYRWKHHPISSLKARKEDISQIKPNDFFDYEQLIAQTTNFSFQNRQDIEDLL</sequence>
<dbReference type="Pfam" id="PF13797">
    <property type="entry name" value="Post_transc_reg"/>
    <property type="match status" value="1"/>
</dbReference>
<dbReference type="RefSeq" id="WP_013773597.1">
    <property type="nucleotide sequence ID" value="NZ_AP018492.1"/>
</dbReference>
<accession>A0A2Z5Y389</accession>
<dbReference type="EMBL" id="AP018492">
    <property type="protein sequence ID" value="BBC61337.1"/>
    <property type="molecule type" value="Genomic_DNA"/>
</dbReference>
<dbReference type="InterPro" id="IPR025716">
    <property type="entry name" value="Post-transcriptional_regulator"/>
</dbReference>
<dbReference type="Proteomes" id="UP000269226">
    <property type="component" value="Chromosome"/>
</dbReference>
<evidence type="ECO:0000313" key="2">
    <source>
        <dbReference type="Proteomes" id="UP000269226"/>
    </source>
</evidence>
<proteinExistence type="predicted"/>
<evidence type="ECO:0008006" key="3">
    <source>
        <dbReference type="Google" id="ProtNLM"/>
    </source>
</evidence>
<gene>
    <name evidence="1" type="ORF">DAT561_1231</name>
</gene>
<name>A0A2Z5Y389_9ENTE</name>
<dbReference type="AlphaFoldDB" id="A0A2Z5Y389"/>
<evidence type="ECO:0000313" key="1">
    <source>
        <dbReference type="EMBL" id="BBC61337.1"/>
    </source>
</evidence>
<organism evidence="1 2">
    <name type="scientific">Melissococcus plutonius</name>
    <dbReference type="NCBI Taxonomy" id="33970"/>
    <lineage>
        <taxon>Bacteria</taxon>
        <taxon>Bacillati</taxon>
        <taxon>Bacillota</taxon>
        <taxon>Bacilli</taxon>
        <taxon>Lactobacillales</taxon>
        <taxon>Enterococcaceae</taxon>
        <taxon>Melissococcus</taxon>
    </lineage>
</organism>
<dbReference type="GeneID" id="57043775"/>
<protein>
    <recommendedName>
        <fullName evidence="3">Post-transcriptional regulator</fullName>
    </recommendedName>
</protein>
<reference evidence="1 2" key="1">
    <citation type="submission" date="2018-01" db="EMBL/GenBank/DDBJ databases">
        <title>Whole genome sequence of Melissococcus plutonius DAT561.</title>
        <authorList>
            <person name="Okumura K."/>
            <person name="Takamatsu D."/>
            <person name="Okura M."/>
        </authorList>
    </citation>
    <scope>NUCLEOTIDE SEQUENCE [LARGE SCALE GENOMIC DNA]</scope>
    <source>
        <strain evidence="1 2">DAT561</strain>
    </source>
</reference>